<feature type="binding site" evidence="5">
    <location>
        <begin position="222"/>
        <end position="224"/>
    </location>
    <ligand>
        <name>NAD(+)</name>
        <dbReference type="ChEBI" id="CHEBI:57540"/>
    </ligand>
</feature>
<feature type="binding site" evidence="5">
    <location>
        <position position="79"/>
    </location>
    <ligand>
        <name>substrate</name>
    </ligand>
</feature>
<comment type="similarity">
    <text evidence="5">Belongs to the sirtuin family. Class III subfamily.</text>
</comment>
<feature type="active site" description="Proton acceptor" evidence="5 6">
    <location>
        <position position="128"/>
    </location>
</feature>
<gene>
    <name evidence="5" type="primary">cobB</name>
    <name evidence="8" type="ordered locus">Hbut_1458</name>
</gene>
<dbReference type="HOGENOM" id="CLU_023643_3_1_2"/>
<protein>
    <recommendedName>
        <fullName evidence="5">NAD-dependent protein deacylase</fullName>
        <ecNumber evidence="5">2.3.1.286</ecNumber>
    </recommendedName>
    <alternativeName>
        <fullName evidence="5">Regulatory protein SIR2 homolog</fullName>
    </alternativeName>
</protein>
<dbReference type="InterPro" id="IPR050134">
    <property type="entry name" value="NAD-dep_sirtuin_deacylases"/>
</dbReference>
<evidence type="ECO:0000256" key="1">
    <source>
        <dbReference type="ARBA" id="ARBA00022679"/>
    </source>
</evidence>
<name>A2BMS1_HYPBU</name>
<dbReference type="Gene3D" id="3.30.1600.10">
    <property type="entry name" value="SIR2/SIRT2 'Small Domain"/>
    <property type="match status" value="1"/>
</dbReference>
<proteinExistence type="inferred from homology"/>
<comment type="domain">
    <text evidence="5">2 residues (Tyr-76 and Arg-79) present in a large hydrophobic pocket are probably involved in substrate specificity. They are important for desuccinylation activity, but dispensable for deacetylation activity.</text>
</comment>
<dbReference type="GO" id="GO:0017136">
    <property type="term" value="F:histone deacetylase activity, NAD-dependent"/>
    <property type="evidence" value="ECO:0007669"/>
    <property type="project" value="TreeGrafter"/>
</dbReference>
<comment type="cofactor">
    <cofactor evidence="5">
        <name>Zn(2+)</name>
        <dbReference type="ChEBI" id="CHEBI:29105"/>
    </cofactor>
    <text evidence="5">Binds 1 zinc ion per subunit.</text>
</comment>
<comment type="function">
    <text evidence="5">NAD-dependent lysine deacetylase and desuccinylase that specifically removes acetyl and succinyl groups on target proteins. Modulates the activities of several proteins which are inactive in their acylated form. Deacetylates the N-terminal lysine residue of Alba, the major archaeal chromatin protein and that, in turn, increases Alba's DNA binding affinity, thereby repressing transcription.</text>
</comment>
<dbReference type="InterPro" id="IPR026591">
    <property type="entry name" value="Sirtuin_cat_small_dom_sf"/>
</dbReference>
<feature type="domain" description="Deacetylase sirtuin-type" evidence="7">
    <location>
        <begin position="7"/>
        <end position="257"/>
    </location>
</feature>
<comment type="catalytic activity">
    <reaction evidence="5">
        <text>N(6)-acetyl-L-lysyl-[protein] + NAD(+) + H2O = 2''-O-acetyl-ADP-D-ribose + nicotinamide + L-lysyl-[protein]</text>
        <dbReference type="Rhea" id="RHEA:43636"/>
        <dbReference type="Rhea" id="RHEA-COMP:9752"/>
        <dbReference type="Rhea" id="RHEA-COMP:10731"/>
        <dbReference type="ChEBI" id="CHEBI:15377"/>
        <dbReference type="ChEBI" id="CHEBI:17154"/>
        <dbReference type="ChEBI" id="CHEBI:29969"/>
        <dbReference type="ChEBI" id="CHEBI:57540"/>
        <dbReference type="ChEBI" id="CHEBI:61930"/>
        <dbReference type="ChEBI" id="CHEBI:83767"/>
        <dbReference type="EC" id="2.3.1.286"/>
    </reaction>
</comment>
<evidence type="ECO:0000259" key="7">
    <source>
        <dbReference type="PROSITE" id="PS50305"/>
    </source>
</evidence>
<keyword evidence="4 5" id="KW-0804">Transcription</keyword>
<dbReference type="EnsemblBacteria" id="ABM81282">
    <property type="protein sequence ID" value="ABM81282"/>
    <property type="gene ID" value="Hbut_1458"/>
</dbReference>
<dbReference type="GO" id="GO:0036054">
    <property type="term" value="F:protein-malonyllysine demalonylase activity"/>
    <property type="evidence" value="ECO:0007669"/>
    <property type="project" value="InterPro"/>
</dbReference>
<evidence type="ECO:0000256" key="2">
    <source>
        <dbReference type="ARBA" id="ARBA00023015"/>
    </source>
</evidence>
<dbReference type="EC" id="2.3.1.286" evidence="5"/>
<evidence type="ECO:0000313" key="8">
    <source>
        <dbReference type="EMBL" id="ABM81282.1"/>
    </source>
</evidence>
<evidence type="ECO:0000256" key="5">
    <source>
        <dbReference type="HAMAP-Rule" id="MF_01121"/>
    </source>
</evidence>
<feature type="binding site" evidence="5">
    <location>
        <begin position="196"/>
        <end position="198"/>
    </location>
    <ligand>
        <name>NAD(+)</name>
        <dbReference type="ChEBI" id="CHEBI:57540"/>
    </ligand>
</feature>
<dbReference type="HAMAP" id="MF_01121">
    <property type="entry name" value="Sirtuin_ClassIII"/>
    <property type="match status" value="1"/>
</dbReference>
<keyword evidence="1 5" id="KW-0808">Transferase</keyword>
<evidence type="ECO:0000256" key="6">
    <source>
        <dbReference type="PROSITE-ProRule" id="PRU00236"/>
    </source>
</evidence>
<dbReference type="InterPro" id="IPR026590">
    <property type="entry name" value="Ssirtuin_cat_dom"/>
</dbReference>
<keyword evidence="2 5" id="KW-0805">Transcription regulation</keyword>
<feature type="binding site" evidence="5">
    <location>
        <begin position="32"/>
        <end position="51"/>
    </location>
    <ligand>
        <name>NAD(+)</name>
        <dbReference type="ChEBI" id="CHEBI:57540"/>
    </ligand>
</feature>
<dbReference type="Pfam" id="PF02146">
    <property type="entry name" value="SIR2"/>
    <property type="match status" value="1"/>
</dbReference>
<keyword evidence="9" id="KW-1185">Reference proteome</keyword>
<reference evidence="8 9" key="1">
    <citation type="journal article" date="2007" name="Archaea">
        <title>The genome of Hyperthermus butylicus: a sulfur-reducing, peptide fermenting, neutrophilic Crenarchaeote growing up to 108 degrees C.</title>
        <authorList>
            <person name="Brugger K."/>
            <person name="Chen L."/>
            <person name="Stark M."/>
            <person name="Zibat A."/>
            <person name="Redder P."/>
            <person name="Ruepp A."/>
            <person name="Awayez M."/>
            <person name="She Q."/>
            <person name="Garrett R.A."/>
            <person name="Klenk H.P."/>
        </authorList>
    </citation>
    <scope>NUCLEOTIDE SEQUENCE [LARGE SCALE GENOMIC DNA]</scope>
    <source>
        <strain evidence="9">DSM 5456 / JCM 9403 / PLM1-5</strain>
    </source>
</reference>
<feature type="binding site" evidence="5 6">
    <location>
        <position position="139"/>
    </location>
    <ligand>
        <name>Zn(2+)</name>
        <dbReference type="ChEBI" id="CHEBI:29105"/>
    </ligand>
</feature>
<accession>A2BMS1</accession>
<feature type="binding site" evidence="5 6">
    <location>
        <position position="156"/>
    </location>
    <ligand>
        <name>Zn(2+)</name>
        <dbReference type="ChEBI" id="CHEBI:29105"/>
    </ligand>
</feature>
<dbReference type="Proteomes" id="UP000002593">
    <property type="component" value="Chromosome"/>
</dbReference>
<comment type="catalytic activity">
    <reaction evidence="5">
        <text>N(6)-succinyl-L-lysyl-[protein] + NAD(+) + H2O = 2''-O-succinyl-ADP-D-ribose + nicotinamide + L-lysyl-[protein]</text>
        <dbReference type="Rhea" id="RHEA:47668"/>
        <dbReference type="Rhea" id="RHEA-COMP:9752"/>
        <dbReference type="Rhea" id="RHEA-COMP:11877"/>
        <dbReference type="ChEBI" id="CHEBI:15377"/>
        <dbReference type="ChEBI" id="CHEBI:17154"/>
        <dbReference type="ChEBI" id="CHEBI:29969"/>
        <dbReference type="ChEBI" id="CHEBI:57540"/>
        <dbReference type="ChEBI" id="CHEBI:87830"/>
        <dbReference type="ChEBI" id="CHEBI:87832"/>
    </reaction>
</comment>
<dbReference type="InterPro" id="IPR027546">
    <property type="entry name" value="Sirtuin_class_III"/>
</dbReference>
<dbReference type="InterPro" id="IPR003000">
    <property type="entry name" value="Sirtuin"/>
</dbReference>
<dbReference type="PANTHER" id="PTHR11085:SF10">
    <property type="entry name" value="NAD-DEPENDENT PROTEIN DEACYLASE SIRTUIN-5, MITOCHONDRIAL-RELATED"/>
    <property type="match status" value="1"/>
</dbReference>
<dbReference type="InterPro" id="IPR029035">
    <property type="entry name" value="DHS-like_NAD/FAD-binding_dom"/>
</dbReference>
<dbReference type="GO" id="GO:0036055">
    <property type="term" value="F:protein-succinyllysine desuccinylase activity"/>
    <property type="evidence" value="ECO:0007669"/>
    <property type="project" value="UniProtKB-UniRule"/>
</dbReference>
<keyword evidence="3 5" id="KW-0520">NAD</keyword>
<dbReference type="EMBL" id="CP000493">
    <property type="protein sequence ID" value="ABM81282.1"/>
    <property type="molecule type" value="Genomic_DNA"/>
</dbReference>
<keyword evidence="5" id="KW-0963">Cytoplasm</keyword>
<dbReference type="PROSITE" id="PS50305">
    <property type="entry name" value="SIRTUIN"/>
    <property type="match status" value="1"/>
</dbReference>
<evidence type="ECO:0000256" key="4">
    <source>
        <dbReference type="ARBA" id="ARBA00023163"/>
    </source>
</evidence>
<keyword evidence="5 6" id="KW-0862">Zinc</keyword>
<dbReference type="Gene3D" id="3.40.50.1220">
    <property type="entry name" value="TPP-binding domain"/>
    <property type="match status" value="1"/>
</dbReference>
<feature type="binding site" evidence="5">
    <location>
        <position position="240"/>
    </location>
    <ligand>
        <name>NAD(+)</name>
        <dbReference type="ChEBI" id="CHEBI:57540"/>
    </ligand>
</feature>
<dbReference type="NCBIfam" id="NF001753">
    <property type="entry name" value="PRK00481.1-3"/>
    <property type="match status" value="1"/>
</dbReference>
<dbReference type="SUPFAM" id="SSF52467">
    <property type="entry name" value="DHS-like NAD/FAD-binding domain"/>
    <property type="match status" value="1"/>
</dbReference>
<dbReference type="GO" id="GO:0070403">
    <property type="term" value="F:NAD+ binding"/>
    <property type="evidence" value="ECO:0007669"/>
    <property type="project" value="UniProtKB-UniRule"/>
</dbReference>
<comment type="subcellular location">
    <subcellularLocation>
        <location evidence="5">Cytoplasm</location>
    </subcellularLocation>
</comment>
<dbReference type="AlphaFoldDB" id="A2BMS1"/>
<dbReference type="GO" id="GO:0008270">
    <property type="term" value="F:zinc ion binding"/>
    <property type="evidence" value="ECO:0007669"/>
    <property type="project" value="UniProtKB-UniRule"/>
</dbReference>
<feature type="binding site" evidence="5 6">
    <location>
        <position position="159"/>
    </location>
    <ligand>
        <name>Zn(2+)</name>
        <dbReference type="ChEBI" id="CHEBI:29105"/>
    </ligand>
</feature>
<feature type="binding site" evidence="5 6">
    <location>
        <position position="136"/>
    </location>
    <ligand>
        <name>Zn(2+)</name>
        <dbReference type="ChEBI" id="CHEBI:29105"/>
    </ligand>
</feature>
<dbReference type="NCBIfam" id="NF040867">
    <property type="entry name" value="prot_deacyl_CobB"/>
    <property type="match status" value="1"/>
</dbReference>
<dbReference type="KEGG" id="hbu:Hbut_1458"/>
<sequence>MEAWLPMVGLVEDIRRAAELLVQYRPFIAFTGAGISAESGVPTFRGRGGLWERFRPEELATPEAFERNPRLVWEWYRWRMEIIYKARPNPAHYALVELERLGLIRCVVTQNVDGLHQRAGQHCVVELHGNIWRARCMRCSYKLVFREPPREVPPRCPRCGGLLRPDVVWFGEPLPEEAWRTAVELAESSQGILVVGTSGVVMPAGYIPHIVKQHGGYVVEVNIEESAVTPIADVFLKGRAGEVLPRLVEEARKLLAHG</sequence>
<feature type="binding site" evidence="5">
    <location>
        <position position="76"/>
    </location>
    <ligand>
        <name>substrate</name>
    </ligand>
</feature>
<dbReference type="STRING" id="415426.Hbut_1458"/>
<dbReference type="GO" id="GO:0005737">
    <property type="term" value="C:cytoplasm"/>
    <property type="evidence" value="ECO:0007669"/>
    <property type="project" value="UniProtKB-SubCell"/>
</dbReference>
<dbReference type="eggNOG" id="arCOG04248">
    <property type="taxonomic scope" value="Archaea"/>
</dbReference>
<dbReference type="PANTHER" id="PTHR11085">
    <property type="entry name" value="NAD-DEPENDENT PROTEIN DEACYLASE SIRTUIN-5, MITOCHONDRIAL-RELATED"/>
    <property type="match status" value="1"/>
</dbReference>
<evidence type="ECO:0000313" key="9">
    <source>
        <dbReference type="Proteomes" id="UP000002593"/>
    </source>
</evidence>
<keyword evidence="5 6" id="KW-0479">Metal-binding</keyword>
<dbReference type="CDD" id="cd01412">
    <property type="entry name" value="SIRT5_Af1_CobB"/>
    <property type="match status" value="1"/>
</dbReference>
<evidence type="ECO:0000256" key="3">
    <source>
        <dbReference type="ARBA" id="ARBA00023027"/>
    </source>
</evidence>
<feature type="binding site" evidence="5">
    <location>
        <begin position="110"/>
        <end position="113"/>
    </location>
    <ligand>
        <name>NAD(+)</name>
        <dbReference type="ChEBI" id="CHEBI:57540"/>
    </ligand>
</feature>
<organism evidence="8 9">
    <name type="scientific">Hyperthermus butylicus (strain DSM 5456 / JCM 9403 / PLM1-5)</name>
    <dbReference type="NCBI Taxonomy" id="415426"/>
    <lineage>
        <taxon>Archaea</taxon>
        <taxon>Thermoproteota</taxon>
        <taxon>Thermoprotei</taxon>
        <taxon>Desulfurococcales</taxon>
        <taxon>Pyrodictiaceae</taxon>
        <taxon>Hyperthermus</taxon>
    </lineage>
</organism>